<keyword evidence="2 13" id="KW-0808">Transferase</keyword>
<dbReference type="InterPro" id="IPR006675">
    <property type="entry name" value="HDIG_dom"/>
</dbReference>
<evidence type="ECO:0000256" key="1">
    <source>
        <dbReference type="ARBA" id="ARBA00001946"/>
    </source>
</evidence>
<feature type="region of interest" description="Disordered" evidence="11">
    <location>
        <begin position="474"/>
        <end position="505"/>
    </location>
</feature>
<proteinExistence type="predicted"/>
<evidence type="ECO:0000313" key="14">
    <source>
        <dbReference type="Proteomes" id="UP000247832"/>
    </source>
</evidence>
<keyword evidence="14" id="KW-1185">Reference proteome</keyword>
<dbReference type="SMART" id="SM00471">
    <property type="entry name" value="HDc"/>
    <property type="match status" value="1"/>
</dbReference>
<feature type="compositionally biased region" description="Polar residues" evidence="11">
    <location>
        <begin position="493"/>
        <end position="505"/>
    </location>
</feature>
<keyword evidence="6" id="KW-0547">Nucleotide-binding</keyword>
<dbReference type="CDD" id="cd05398">
    <property type="entry name" value="NT_ClassII-CCAase"/>
    <property type="match status" value="1"/>
</dbReference>
<name>A0A2V5LC43_9MICC</name>
<evidence type="ECO:0000256" key="11">
    <source>
        <dbReference type="SAM" id="MobiDB-lite"/>
    </source>
</evidence>
<dbReference type="GO" id="GO:0003723">
    <property type="term" value="F:RNA binding"/>
    <property type="evidence" value="ECO:0007669"/>
    <property type="project" value="UniProtKB-KW"/>
</dbReference>
<dbReference type="NCBIfam" id="TIGR00277">
    <property type="entry name" value="HDIG"/>
    <property type="match status" value="1"/>
</dbReference>
<evidence type="ECO:0000256" key="6">
    <source>
        <dbReference type="ARBA" id="ARBA00022741"/>
    </source>
</evidence>
<dbReference type="EMBL" id="QJVD01000006">
    <property type="protein sequence ID" value="PYI68114.1"/>
    <property type="molecule type" value="Genomic_DNA"/>
</dbReference>
<protein>
    <submittedName>
        <fullName evidence="13">CCA tRNA nucleotidyltransferase</fullName>
    </submittedName>
</protein>
<dbReference type="InterPro" id="IPR006674">
    <property type="entry name" value="HD_domain"/>
</dbReference>
<dbReference type="Gene3D" id="3.30.460.10">
    <property type="entry name" value="Beta Polymerase, domain 2"/>
    <property type="match status" value="1"/>
</dbReference>
<dbReference type="OrthoDB" id="9805698at2"/>
<evidence type="ECO:0000256" key="3">
    <source>
        <dbReference type="ARBA" id="ARBA00022694"/>
    </source>
</evidence>
<keyword evidence="4" id="KW-0548">Nucleotidyltransferase</keyword>
<dbReference type="GO" id="GO:0046872">
    <property type="term" value="F:metal ion binding"/>
    <property type="evidence" value="ECO:0007669"/>
    <property type="project" value="UniProtKB-KW"/>
</dbReference>
<evidence type="ECO:0000313" key="13">
    <source>
        <dbReference type="EMBL" id="PYI68114.1"/>
    </source>
</evidence>
<evidence type="ECO:0000259" key="12">
    <source>
        <dbReference type="SMART" id="SM00471"/>
    </source>
</evidence>
<gene>
    <name evidence="13" type="ORF">CVV68_07190</name>
</gene>
<evidence type="ECO:0000256" key="9">
    <source>
        <dbReference type="ARBA" id="ARBA00022842"/>
    </source>
</evidence>
<evidence type="ECO:0000256" key="10">
    <source>
        <dbReference type="ARBA" id="ARBA00022884"/>
    </source>
</evidence>
<keyword evidence="9" id="KW-0460">Magnesium</keyword>
<feature type="domain" description="HD/PDEase" evidence="12">
    <location>
        <begin position="255"/>
        <end position="416"/>
    </location>
</feature>
<dbReference type="PANTHER" id="PTHR47545">
    <property type="entry name" value="MULTIFUNCTIONAL CCA PROTEIN"/>
    <property type="match status" value="1"/>
</dbReference>
<dbReference type="GO" id="GO:0008033">
    <property type="term" value="P:tRNA processing"/>
    <property type="evidence" value="ECO:0007669"/>
    <property type="project" value="UniProtKB-KW"/>
</dbReference>
<comment type="cofactor">
    <cofactor evidence="1">
        <name>Mg(2+)</name>
        <dbReference type="ChEBI" id="CHEBI:18420"/>
    </cofactor>
</comment>
<dbReference type="Pfam" id="PF01966">
    <property type="entry name" value="HD"/>
    <property type="match status" value="1"/>
</dbReference>
<dbReference type="SUPFAM" id="SSF81301">
    <property type="entry name" value="Nucleotidyltransferase"/>
    <property type="match status" value="1"/>
</dbReference>
<keyword evidence="10" id="KW-0694">RNA-binding</keyword>
<evidence type="ECO:0000256" key="7">
    <source>
        <dbReference type="ARBA" id="ARBA00022800"/>
    </source>
</evidence>
<dbReference type="Pfam" id="PF12627">
    <property type="entry name" value="PolyA_pol_RNAbd"/>
    <property type="match status" value="1"/>
</dbReference>
<dbReference type="Gene3D" id="1.10.3090.10">
    <property type="entry name" value="cca-adding enzyme, domain 2"/>
    <property type="match status" value="1"/>
</dbReference>
<keyword evidence="8" id="KW-0067">ATP-binding</keyword>
<dbReference type="Proteomes" id="UP000247832">
    <property type="component" value="Unassembled WGS sequence"/>
</dbReference>
<dbReference type="NCBIfam" id="TIGR02692">
    <property type="entry name" value="tRNA_CCA_actino"/>
    <property type="match status" value="1"/>
</dbReference>
<accession>A0A2V5LC43</accession>
<dbReference type="FunFam" id="1.10.3090.10:FF:000002">
    <property type="entry name" value="CCA tRNA nucleotidyltransferase"/>
    <property type="match status" value="1"/>
</dbReference>
<keyword evidence="5" id="KW-0479">Metal-binding</keyword>
<dbReference type="InterPro" id="IPR032828">
    <property type="entry name" value="PolyA_RNA-bd"/>
</dbReference>
<dbReference type="GO" id="GO:0005524">
    <property type="term" value="F:ATP binding"/>
    <property type="evidence" value="ECO:0007669"/>
    <property type="project" value="UniProtKB-KW"/>
</dbReference>
<dbReference type="SUPFAM" id="SSF81891">
    <property type="entry name" value="Poly A polymerase C-terminal region-like"/>
    <property type="match status" value="1"/>
</dbReference>
<keyword evidence="7" id="KW-0692">RNA repair</keyword>
<evidence type="ECO:0000256" key="2">
    <source>
        <dbReference type="ARBA" id="ARBA00022679"/>
    </source>
</evidence>
<dbReference type="Pfam" id="PF01743">
    <property type="entry name" value="PolyA_pol"/>
    <property type="match status" value="1"/>
</dbReference>
<evidence type="ECO:0000256" key="8">
    <source>
        <dbReference type="ARBA" id="ARBA00022840"/>
    </source>
</evidence>
<dbReference type="InterPro" id="IPR002646">
    <property type="entry name" value="PolA_pol_head_dom"/>
</dbReference>
<dbReference type="GO" id="GO:0042245">
    <property type="term" value="P:RNA repair"/>
    <property type="evidence" value="ECO:0007669"/>
    <property type="project" value="UniProtKB-KW"/>
</dbReference>
<dbReference type="SMR" id="A0A2V5LC43"/>
<evidence type="ECO:0000256" key="5">
    <source>
        <dbReference type="ARBA" id="ARBA00022723"/>
    </source>
</evidence>
<dbReference type="GO" id="GO:0016779">
    <property type="term" value="F:nucleotidyltransferase activity"/>
    <property type="evidence" value="ECO:0007669"/>
    <property type="project" value="UniProtKB-KW"/>
</dbReference>
<dbReference type="InterPro" id="IPR014065">
    <property type="entry name" value="tRNA_adenylyltransferase"/>
</dbReference>
<dbReference type="AlphaFoldDB" id="A0A2V5LC43"/>
<dbReference type="PANTHER" id="PTHR47545:SF1">
    <property type="entry name" value="MULTIFUNCTIONAL CCA PROTEIN"/>
    <property type="match status" value="1"/>
</dbReference>
<sequence length="505" mass="55289">MQMAPDTSNLDPVVLELGHLFADAGYELSLVGGPVRDLFLGRVSPDLDFTTNATPDEILAVAKKWADSHWEMGREFGTIGFRKRARSGVVLLIEVTTYRAEAYDPESRKPAVAFGSSLEADLGRRDFTTNSMALRLPSLELVDPYGGAADLAAGLLRTPGTPEQSFSDDPLRMMRAARFTSQLGFAIHPDVHRAMADMAGRISIISAERVRDELVKLICGAHPRAGIDVLVETGLADLVLPEVPALKLESDEHHRHKDVYQHSLQVLEQAAALESGPEGPVPGPDFVLRFAALMHDVGKPKTRRFEPGGAVSFRHHDLAGAKLTAKRMKALRFDNDSIKAVSRLVELHMRFYGYGDAGWTDSAVRRYVTDAGPVLERLHRLTRSDVTTRNQRKADRLSFAYDDLEQRIAVLAEQEELDSIRPDLDGGAIMALLGLKPGPAVGRAYNFLLEERMEHGPLPREAAEAALRAWWARQPESRAPANTDPGETASPAAPNSTGDSTTPDS</sequence>
<dbReference type="InterPro" id="IPR003607">
    <property type="entry name" value="HD/PDEase_dom"/>
</dbReference>
<dbReference type="InterPro" id="IPR043519">
    <property type="entry name" value="NT_sf"/>
</dbReference>
<comment type="caution">
    <text evidence="13">The sequence shown here is derived from an EMBL/GenBank/DDBJ whole genome shotgun (WGS) entry which is preliminary data.</text>
</comment>
<keyword evidence="3" id="KW-0819">tRNA processing</keyword>
<reference evidence="13 14" key="1">
    <citation type="submission" date="2018-05" db="EMBL/GenBank/DDBJ databases">
        <title>Genetic diversity of glacier-inhabiting Cryobacterium bacteria in China and description of Cryobacterium mengkeensis sp. nov. and Arthrobacter glacialis sp. nov.</title>
        <authorList>
            <person name="Liu Q."/>
            <person name="Xin Y.-H."/>
        </authorList>
    </citation>
    <scope>NUCLEOTIDE SEQUENCE [LARGE SCALE GENOMIC DNA]</scope>
    <source>
        <strain evidence="13 14">LI2</strain>
    </source>
</reference>
<organism evidence="13 14">
    <name type="scientific">Arthrobacter livingstonensis</name>
    <dbReference type="NCBI Taxonomy" id="670078"/>
    <lineage>
        <taxon>Bacteria</taxon>
        <taxon>Bacillati</taxon>
        <taxon>Actinomycetota</taxon>
        <taxon>Actinomycetes</taxon>
        <taxon>Micrococcales</taxon>
        <taxon>Micrococcaceae</taxon>
        <taxon>Arthrobacter</taxon>
    </lineage>
</organism>
<dbReference type="CDD" id="cd00077">
    <property type="entry name" value="HDc"/>
    <property type="match status" value="1"/>
</dbReference>
<evidence type="ECO:0000256" key="4">
    <source>
        <dbReference type="ARBA" id="ARBA00022695"/>
    </source>
</evidence>
<dbReference type="InterPro" id="IPR050124">
    <property type="entry name" value="tRNA_CCA-adding_enzyme"/>
</dbReference>